<comment type="caution">
    <text evidence="1">The sequence shown here is derived from an EMBL/GenBank/DDBJ whole genome shotgun (WGS) entry which is preliminary data.</text>
</comment>
<gene>
    <name evidence="1" type="ORF">CEXT_83331</name>
</gene>
<dbReference type="Proteomes" id="UP001054945">
    <property type="component" value="Unassembled WGS sequence"/>
</dbReference>
<dbReference type="EMBL" id="BPLR01020866">
    <property type="protein sequence ID" value="GIX83407.1"/>
    <property type="molecule type" value="Genomic_DNA"/>
</dbReference>
<reference evidence="1 2" key="1">
    <citation type="submission" date="2021-06" db="EMBL/GenBank/DDBJ databases">
        <title>Caerostris extrusa draft genome.</title>
        <authorList>
            <person name="Kono N."/>
            <person name="Arakawa K."/>
        </authorList>
    </citation>
    <scope>NUCLEOTIDE SEQUENCE [LARGE SCALE GENOMIC DNA]</scope>
</reference>
<evidence type="ECO:0000313" key="2">
    <source>
        <dbReference type="Proteomes" id="UP001054945"/>
    </source>
</evidence>
<proteinExistence type="predicted"/>
<accession>A0AAV4NF18</accession>
<evidence type="ECO:0000313" key="1">
    <source>
        <dbReference type="EMBL" id="GIX83407.1"/>
    </source>
</evidence>
<keyword evidence="2" id="KW-1185">Reference proteome</keyword>
<organism evidence="1 2">
    <name type="scientific">Caerostris extrusa</name>
    <name type="common">Bark spider</name>
    <name type="synonym">Caerostris bankana</name>
    <dbReference type="NCBI Taxonomy" id="172846"/>
    <lineage>
        <taxon>Eukaryota</taxon>
        <taxon>Metazoa</taxon>
        <taxon>Ecdysozoa</taxon>
        <taxon>Arthropoda</taxon>
        <taxon>Chelicerata</taxon>
        <taxon>Arachnida</taxon>
        <taxon>Araneae</taxon>
        <taxon>Araneomorphae</taxon>
        <taxon>Entelegynae</taxon>
        <taxon>Araneoidea</taxon>
        <taxon>Araneidae</taxon>
        <taxon>Caerostris</taxon>
    </lineage>
</organism>
<dbReference type="AlphaFoldDB" id="A0AAV4NF18"/>
<protein>
    <submittedName>
        <fullName evidence="1">Uncharacterized protein</fullName>
    </submittedName>
</protein>
<name>A0AAV4NF18_CAEEX</name>
<sequence>MDYFLLSPRQQPSTVINVGRKSCGEIDLGAFVISSGRLFTDFSQCFGKEDSTPRNEEKKWSGSRRSLTFGRRRTFRDPTSEILRALSCSSTKRPAMALTVRGSNSIGAQVFWKDESMHSLFLDDMQ</sequence>